<reference evidence="2 3" key="2">
    <citation type="journal article" date="2013" name="Genome Biol. Evol.">
        <title>Genome sequencing of Giardia lamblia genotypes A2 and B isolates (DH and GS) and comparative analysis with the genomes of genotypes A1 and E (WB and Pig).</title>
        <authorList>
            <person name="Adam R.D."/>
            <person name="Dahlstrom E.W."/>
            <person name="Martens C.A."/>
            <person name="Bruno D.P."/>
            <person name="Barbian K.D."/>
            <person name="Ricklefs S.M."/>
            <person name="Hernandez M.M."/>
            <person name="Narla N.P."/>
            <person name="Patel R.B."/>
            <person name="Porcella S.F."/>
            <person name="Nash T.E."/>
        </authorList>
    </citation>
    <scope>NUCLEOTIDE SEQUENCE [LARGE SCALE GENOMIC DNA]</scope>
    <source>
        <strain evidence="2 3">DH</strain>
    </source>
</reference>
<gene>
    <name evidence="2" type="ORF">DHA2_152823</name>
</gene>
<dbReference type="VEuPathDB" id="GiardiaDB:GL50803_0086821"/>
<dbReference type="PANTHER" id="PTHR24184">
    <property type="entry name" value="SI:CH211-189E2.2"/>
    <property type="match status" value="1"/>
</dbReference>
<protein>
    <submittedName>
        <fullName evidence="2">Ankyrin repeat protein</fullName>
    </submittedName>
</protein>
<comment type="caution">
    <text evidence="2">The sequence shown here is derived from an EMBL/GenBank/DDBJ whole genome shotgun (WGS) entry which is preliminary data.</text>
</comment>
<dbReference type="InterPro" id="IPR036770">
    <property type="entry name" value="Ankyrin_rpt-contain_sf"/>
</dbReference>
<feature type="compositionally biased region" description="Polar residues" evidence="1">
    <location>
        <begin position="297"/>
        <end position="309"/>
    </location>
</feature>
<proteinExistence type="predicted"/>
<dbReference type="VEuPathDB" id="GiardiaDB:DHA2_152823"/>
<dbReference type="Gene3D" id="1.25.40.20">
    <property type="entry name" value="Ankyrin repeat-containing domain"/>
    <property type="match status" value="1"/>
</dbReference>
<evidence type="ECO:0000313" key="3">
    <source>
        <dbReference type="Proteomes" id="UP000018320"/>
    </source>
</evidence>
<dbReference type="Pfam" id="PF12796">
    <property type="entry name" value="Ank_2"/>
    <property type="match status" value="2"/>
</dbReference>
<dbReference type="VEuPathDB" id="GiardiaDB:QR46_2891"/>
<dbReference type="AlphaFoldDB" id="V6TJ63"/>
<sequence length="362" mass="39960">MDTSHGFLKARFKNEMTDGLEAWLTACQLGDLQFVRDNIAKYKAKVNSLSESGLMLAAYFNQLDIVKALLYFEYTLGNSDGYTALMYAACANNLKVCELLIERECCYVLRDGTTALMLAVQCGHLQIVEFLCPYMDFMKDNNNETALFHAIRAGRLVVVKKLIEKSQSVVTDDVRAAASYAQKQNQQTIHLFLKGIENAVPETRPVPSITPRHPKIMRPAASAPVVKRTKIEEYFAKKTGVLGQLTQGLQVPQSIVKRAASKSATRTVSRKPEGCTTSCTEEVQHAPQVSLEHNSKDITTNTSPSSSGEAQGWLQRSWGATVSMFYRGLSKTRRALLRVFSRRAAETAATAVSSSVSNTLSV</sequence>
<reference evidence="3" key="1">
    <citation type="submission" date="2012-02" db="EMBL/GenBank/DDBJ databases">
        <title>Genome sequencing of Giardia lamblia Genotypes A2 and B isolates (DH and GS) and comparative analysis with the genomes of Genotypes A1 and E (WB and Pig).</title>
        <authorList>
            <person name="Adam R."/>
            <person name="Dahlstrom E."/>
            <person name="Martens C."/>
            <person name="Bruno D."/>
            <person name="Barbian K."/>
            <person name="Porcella S.F."/>
            <person name="Nash T."/>
        </authorList>
    </citation>
    <scope>NUCLEOTIDE SEQUENCE</scope>
    <source>
        <strain evidence="3">DH</strain>
    </source>
</reference>
<dbReference type="InterPro" id="IPR002110">
    <property type="entry name" value="Ankyrin_rpt"/>
</dbReference>
<dbReference type="PANTHER" id="PTHR24184:SF11">
    <property type="entry name" value="ANKYRIN REPEAT AND SOCS BOX CONTAINING 3"/>
    <property type="match status" value="1"/>
</dbReference>
<name>V6TJ63_GIAIN</name>
<dbReference type="VEuPathDB" id="GiardiaDB:GL50581_1261"/>
<organism evidence="2 3">
    <name type="scientific">Giardia intestinalis</name>
    <name type="common">Giardia lamblia</name>
    <dbReference type="NCBI Taxonomy" id="5741"/>
    <lineage>
        <taxon>Eukaryota</taxon>
        <taxon>Metamonada</taxon>
        <taxon>Diplomonadida</taxon>
        <taxon>Hexamitidae</taxon>
        <taxon>Giardiinae</taxon>
        <taxon>Giardia</taxon>
    </lineage>
</organism>
<dbReference type="Proteomes" id="UP000018320">
    <property type="component" value="Unassembled WGS sequence"/>
</dbReference>
<dbReference type="SMART" id="SM00248">
    <property type="entry name" value="ANK"/>
    <property type="match status" value="4"/>
</dbReference>
<dbReference type="EMBL" id="AHGT01000035">
    <property type="protein sequence ID" value="ESU36995.1"/>
    <property type="molecule type" value="Genomic_DNA"/>
</dbReference>
<evidence type="ECO:0000313" key="2">
    <source>
        <dbReference type="EMBL" id="ESU36995.1"/>
    </source>
</evidence>
<dbReference type="SUPFAM" id="SSF48403">
    <property type="entry name" value="Ankyrin repeat"/>
    <property type="match status" value="1"/>
</dbReference>
<accession>V6TJ63</accession>
<feature type="region of interest" description="Disordered" evidence="1">
    <location>
        <begin position="262"/>
        <end position="311"/>
    </location>
</feature>
<evidence type="ECO:0000256" key="1">
    <source>
        <dbReference type="SAM" id="MobiDB-lite"/>
    </source>
</evidence>